<name>A0ACC0XY74_9ROSI</name>
<keyword evidence="2" id="KW-1185">Reference proteome</keyword>
<accession>A0ACC0XY74</accession>
<proteinExistence type="predicted"/>
<gene>
    <name evidence="1" type="ORF">Pint_06762</name>
</gene>
<sequence>MNGEEEQERVERMEMEEKDKEKLVFMWGYLLGALPQRSPVVVRLPATVGSAWKDVCGGGCGFAMAISAPYFIDVVTIAALIGQNIVRKLIILLGRASLIIFVLAFTIFVSVISLGGVGISNMIEKIEAHDYMRFENLYTYDA</sequence>
<comment type="caution">
    <text evidence="1">The sequence shown here is derived from an EMBL/GenBank/DDBJ whole genome shotgun (WGS) entry which is preliminary data.</text>
</comment>
<evidence type="ECO:0000313" key="1">
    <source>
        <dbReference type="EMBL" id="KAJ0025690.1"/>
    </source>
</evidence>
<dbReference type="EMBL" id="CM047745">
    <property type="protein sequence ID" value="KAJ0025690.1"/>
    <property type="molecule type" value="Genomic_DNA"/>
</dbReference>
<reference evidence="2" key="1">
    <citation type="journal article" date="2023" name="G3 (Bethesda)">
        <title>Genome assembly and association tests identify interacting loci associated with vigor, precocity, and sex in interspecific pistachio rootstocks.</title>
        <authorList>
            <person name="Palmer W."/>
            <person name="Jacygrad E."/>
            <person name="Sagayaradj S."/>
            <person name="Cavanaugh K."/>
            <person name="Han R."/>
            <person name="Bertier L."/>
            <person name="Beede B."/>
            <person name="Kafkas S."/>
            <person name="Golino D."/>
            <person name="Preece J."/>
            <person name="Michelmore R."/>
        </authorList>
    </citation>
    <scope>NUCLEOTIDE SEQUENCE [LARGE SCALE GENOMIC DNA]</scope>
</reference>
<evidence type="ECO:0000313" key="2">
    <source>
        <dbReference type="Proteomes" id="UP001163603"/>
    </source>
</evidence>
<protein>
    <submittedName>
        <fullName evidence="1">Uncharacterized protein</fullName>
    </submittedName>
</protein>
<organism evidence="1 2">
    <name type="scientific">Pistacia integerrima</name>
    <dbReference type="NCBI Taxonomy" id="434235"/>
    <lineage>
        <taxon>Eukaryota</taxon>
        <taxon>Viridiplantae</taxon>
        <taxon>Streptophyta</taxon>
        <taxon>Embryophyta</taxon>
        <taxon>Tracheophyta</taxon>
        <taxon>Spermatophyta</taxon>
        <taxon>Magnoliopsida</taxon>
        <taxon>eudicotyledons</taxon>
        <taxon>Gunneridae</taxon>
        <taxon>Pentapetalae</taxon>
        <taxon>rosids</taxon>
        <taxon>malvids</taxon>
        <taxon>Sapindales</taxon>
        <taxon>Anacardiaceae</taxon>
        <taxon>Pistacia</taxon>
    </lineage>
</organism>
<dbReference type="Proteomes" id="UP001163603">
    <property type="component" value="Chromosome 10"/>
</dbReference>